<evidence type="ECO:0000256" key="1">
    <source>
        <dbReference type="ARBA" id="ARBA00004141"/>
    </source>
</evidence>
<feature type="transmembrane region" description="Helical" evidence="7">
    <location>
        <begin position="142"/>
        <end position="160"/>
    </location>
</feature>
<keyword evidence="3" id="KW-0813">Transport</keyword>
<evidence type="ECO:0000256" key="6">
    <source>
        <dbReference type="ARBA" id="ARBA00023136"/>
    </source>
</evidence>
<dbReference type="InterPro" id="IPR006043">
    <property type="entry name" value="NCS2"/>
</dbReference>
<evidence type="ECO:0000256" key="5">
    <source>
        <dbReference type="ARBA" id="ARBA00022989"/>
    </source>
</evidence>
<dbReference type="InterPro" id="IPR006042">
    <property type="entry name" value="Xan_ur_permease"/>
</dbReference>
<keyword evidence="6 7" id="KW-0472">Membrane</keyword>
<evidence type="ECO:0000313" key="8">
    <source>
        <dbReference type="EMBL" id="MFB9897039.1"/>
    </source>
</evidence>
<keyword evidence="5 7" id="KW-1133">Transmembrane helix</keyword>
<feature type="transmembrane region" description="Helical" evidence="7">
    <location>
        <begin position="167"/>
        <end position="191"/>
    </location>
</feature>
<sequence length="409" mass="42763">MDNATLSPAKKTILGVQFLFIAFGSTVLVPLLVGLDPATSLMTAGIGTFIFHFVTKGRVPIFLGSSFAFIAPIIAASKQWGMPGTLAGIIGVSLVYFVMSALIRWQGKRLLDRLFPPVVIGPVIILIGLSLSTAAVDMAKTHWLLAFVALATAVLVLSLARGLLKLVPVICGIIVGYVAALAMGLVDLTAVEAAPWFALPPSIVHFHLPEFAWEPFLYMIPVAIAPVIEHIGDVYVVSAVAHKDFVANPGLHRTMLGDGLACLAASFLGGPPVTTYSEVTGAMSITKVTSPQVIRISAATAIVFSVIGKLSALLQSIPSAVLGGIMLLLFGTIATVGIQNLIHHHVKMGETRNMIIVSVTLTLGIGGAVLSWGSFAISGIGLSALAGVVLNLCLPHDKKADKEKSSPAQ</sequence>
<feature type="transmembrane region" description="Helical" evidence="7">
    <location>
        <begin position="86"/>
        <end position="103"/>
    </location>
</feature>
<feature type="transmembrane region" description="Helical" evidence="7">
    <location>
        <begin position="12"/>
        <end position="32"/>
    </location>
</feature>
<protein>
    <submittedName>
        <fullName evidence="8">Uracil-xanthine permease family protein</fullName>
    </submittedName>
</protein>
<dbReference type="PANTHER" id="PTHR42810">
    <property type="entry name" value="PURINE PERMEASE C1399.01C-RELATED"/>
    <property type="match status" value="1"/>
</dbReference>
<keyword evidence="4 7" id="KW-0812">Transmembrane</keyword>
<organism evidence="8 9">
    <name type="scientific">Hallella seregens ATCC 51272</name>
    <dbReference type="NCBI Taxonomy" id="1336250"/>
    <lineage>
        <taxon>Bacteria</taxon>
        <taxon>Pseudomonadati</taxon>
        <taxon>Bacteroidota</taxon>
        <taxon>Bacteroidia</taxon>
        <taxon>Bacteroidales</taxon>
        <taxon>Prevotellaceae</taxon>
        <taxon>Hallella</taxon>
    </lineage>
</organism>
<dbReference type="EMBL" id="JBHLZF010000001">
    <property type="protein sequence ID" value="MFB9897039.1"/>
    <property type="molecule type" value="Genomic_DNA"/>
</dbReference>
<feature type="transmembrane region" description="Helical" evidence="7">
    <location>
        <begin position="38"/>
        <end position="54"/>
    </location>
</feature>
<keyword evidence="9" id="KW-1185">Reference proteome</keyword>
<comment type="similarity">
    <text evidence="2">Belongs to the nucleobase:cation symporter-2 (NCS2) (TC 2.A.40) family.</text>
</comment>
<dbReference type="Proteomes" id="UP001589688">
    <property type="component" value="Unassembled WGS sequence"/>
</dbReference>
<evidence type="ECO:0000256" key="7">
    <source>
        <dbReference type="SAM" id="Phobius"/>
    </source>
</evidence>
<comment type="subcellular location">
    <subcellularLocation>
        <location evidence="1">Membrane</location>
        <topology evidence="1">Multi-pass membrane protein</topology>
    </subcellularLocation>
</comment>
<feature type="transmembrane region" description="Helical" evidence="7">
    <location>
        <begin position="320"/>
        <end position="342"/>
    </location>
</feature>
<gene>
    <name evidence="8" type="ORF">ACFFK8_04215</name>
</gene>
<comment type="caution">
    <text evidence="8">The sequence shown here is derived from an EMBL/GenBank/DDBJ whole genome shotgun (WGS) entry which is preliminary data.</text>
</comment>
<dbReference type="NCBIfam" id="TIGR00801">
    <property type="entry name" value="ncs2"/>
    <property type="match status" value="1"/>
</dbReference>
<feature type="transmembrane region" description="Helical" evidence="7">
    <location>
        <begin position="211"/>
        <end position="228"/>
    </location>
</feature>
<dbReference type="RefSeq" id="WP_027953174.1">
    <property type="nucleotide sequence ID" value="NZ_JBHLZF010000001.1"/>
</dbReference>
<name>A0ABV5ZKB1_9BACT</name>
<proteinExistence type="inferred from homology"/>
<evidence type="ECO:0000256" key="4">
    <source>
        <dbReference type="ARBA" id="ARBA00022692"/>
    </source>
</evidence>
<feature type="transmembrane region" description="Helical" evidence="7">
    <location>
        <begin position="293"/>
        <end position="314"/>
    </location>
</feature>
<accession>A0ABV5ZKB1</accession>
<dbReference type="PANTHER" id="PTHR42810:SF2">
    <property type="entry name" value="PURINE PERMEASE C1399.01C-RELATED"/>
    <property type="match status" value="1"/>
</dbReference>
<dbReference type="PROSITE" id="PS01116">
    <property type="entry name" value="XANTH_URACIL_PERMASE"/>
    <property type="match status" value="1"/>
</dbReference>
<feature type="transmembrane region" description="Helical" evidence="7">
    <location>
        <begin position="61"/>
        <end position="80"/>
    </location>
</feature>
<feature type="transmembrane region" description="Helical" evidence="7">
    <location>
        <begin position="115"/>
        <end position="136"/>
    </location>
</feature>
<reference evidence="8 9" key="1">
    <citation type="submission" date="2024-09" db="EMBL/GenBank/DDBJ databases">
        <authorList>
            <person name="Sun Q."/>
            <person name="Mori K."/>
        </authorList>
    </citation>
    <scope>NUCLEOTIDE SEQUENCE [LARGE SCALE GENOMIC DNA]</scope>
    <source>
        <strain evidence="8 9">ATCC 51272</strain>
    </source>
</reference>
<evidence type="ECO:0000256" key="2">
    <source>
        <dbReference type="ARBA" id="ARBA00008821"/>
    </source>
</evidence>
<feature type="transmembrane region" description="Helical" evidence="7">
    <location>
        <begin position="354"/>
        <end position="370"/>
    </location>
</feature>
<evidence type="ECO:0000256" key="3">
    <source>
        <dbReference type="ARBA" id="ARBA00022448"/>
    </source>
</evidence>
<dbReference type="Pfam" id="PF00860">
    <property type="entry name" value="Xan_ur_permease"/>
    <property type="match status" value="1"/>
</dbReference>
<evidence type="ECO:0000313" key="9">
    <source>
        <dbReference type="Proteomes" id="UP001589688"/>
    </source>
</evidence>